<feature type="region of interest" description="Disordered" evidence="5">
    <location>
        <begin position="1"/>
        <end position="28"/>
    </location>
</feature>
<name>A0A6V7NU80_ANACO</name>
<evidence type="ECO:0000313" key="6">
    <source>
        <dbReference type="EMBL" id="CAD1822092.1"/>
    </source>
</evidence>
<dbReference type="PANTHER" id="PTHR32227">
    <property type="entry name" value="GLUCAN ENDO-1,3-BETA-GLUCOSIDASE BG1-RELATED-RELATED"/>
    <property type="match status" value="1"/>
</dbReference>
<dbReference type="SUPFAM" id="SSF51445">
    <property type="entry name" value="(Trans)glycosidases"/>
    <property type="match status" value="1"/>
</dbReference>
<dbReference type="Pfam" id="PF00332">
    <property type="entry name" value="Glyco_hydro_17"/>
    <property type="match status" value="1"/>
</dbReference>
<evidence type="ECO:0008006" key="7">
    <source>
        <dbReference type="Google" id="ProtNLM"/>
    </source>
</evidence>
<feature type="region of interest" description="Disordered" evidence="5">
    <location>
        <begin position="195"/>
        <end position="219"/>
    </location>
</feature>
<evidence type="ECO:0000256" key="1">
    <source>
        <dbReference type="ARBA" id="ARBA00008773"/>
    </source>
</evidence>
<accession>A0A6V7NU80</accession>
<sequence length="219" mass="22635">MGMGSYSHLHLSSSSSSASSSSSPRRRAGKALSIGVNYGTLGDNLPPPAQVAAFLRDRTIIDRVKLFDSNPDLVRAFALTGSPSPSPSPTASSPPSPIAAAARAAWVAANVAPFYPATNITLVSVGNEILATGDRALVAGLVPAMRRLSAALSAAGLRRVRVSTPHYLGILSVSWPPSAARFRGGYERRVFPRCCSSSARPAPPSSSTPTPTSATTPKP</sequence>
<reference evidence="6" key="1">
    <citation type="submission" date="2020-07" db="EMBL/GenBank/DDBJ databases">
        <authorList>
            <person name="Lin J."/>
        </authorList>
    </citation>
    <scope>NUCLEOTIDE SEQUENCE</scope>
</reference>
<dbReference type="InterPro" id="IPR000490">
    <property type="entry name" value="Glyco_hydro_17"/>
</dbReference>
<comment type="similarity">
    <text evidence="1 4">Belongs to the glycosyl hydrolase 17 family.</text>
</comment>
<evidence type="ECO:0000256" key="3">
    <source>
        <dbReference type="ARBA" id="ARBA00023295"/>
    </source>
</evidence>
<proteinExistence type="inferred from homology"/>
<evidence type="ECO:0000256" key="5">
    <source>
        <dbReference type="SAM" id="MobiDB-lite"/>
    </source>
</evidence>
<protein>
    <recommendedName>
        <fullName evidence="7">Glucan endo-1,3-beta-D-glucosidase</fullName>
    </recommendedName>
</protein>
<organism evidence="6">
    <name type="scientific">Ananas comosus var. bracteatus</name>
    <name type="common">red pineapple</name>
    <dbReference type="NCBI Taxonomy" id="296719"/>
    <lineage>
        <taxon>Eukaryota</taxon>
        <taxon>Viridiplantae</taxon>
        <taxon>Streptophyta</taxon>
        <taxon>Embryophyta</taxon>
        <taxon>Tracheophyta</taxon>
        <taxon>Spermatophyta</taxon>
        <taxon>Magnoliopsida</taxon>
        <taxon>Liliopsida</taxon>
        <taxon>Poales</taxon>
        <taxon>Bromeliaceae</taxon>
        <taxon>Bromelioideae</taxon>
        <taxon>Ananas</taxon>
    </lineage>
</organism>
<feature type="compositionally biased region" description="Low complexity" evidence="5">
    <location>
        <begin position="1"/>
        <end position="23"/>
    </location>
</feature>
<dbReference type="GO" id="GO:0004553">
    <property type="term" value="F:hydrolase activity, hydrolyzing O-glycosyl compounds"/>
    <property type="evidence" value="ECO:0007669"/>
    <property type="project" value="InterPro"/>
</dbReference>
<keyword evidence="3" id="KW-0326">Glycosidase</keyword>
<evidence type="ECO:0000256" key="4">
    <source>
        <dbReference type="RuleBase" id="RU004335"/>
    </source>
</evidence>
<dbReference type="InterPro" id="IPR044965">
    <property type="entry name" value="Glyco_hydro_17_plant"/>
</dbReference>
<evidence type="ECO:0000256" key="2">
    <source>
        <dbReference type="ARBA" id="ARBA00022801"/>
    </source>
</evidence>
<gene>
    <name evidence="6" type="ORF">CB5_LOCUS5303</name>
</gene>
<dbReference type="Gene3D" id="3.20.20.80">
    <property type="entry name" value="Glycosidases"/>
    <property type="match status" value="1"/>
</dbReference>
<dbReference type="EMBL" id="LR862142">
    <property type="protein sequence ID" value="CAD1822092.1"/>
    <property type="molecule type" value="Genomic_DNA"/>
</dbReference>
<feature type="compositionally biased region" description="Low complexity" evidence="5">
    <location>
        <begin position="207"/>
        <end position="219"/>
    </location>
</feature>
<dbReference type="InterPro" id="IPR017853">
    <property type="entry name" value="GH"/>
</dbReference>
<keyword evidence="2" id="KW-0378">Hydrolase</keyword>
<dbReference type="AlphaFoldDB" id="A0A6V7NU80"/>
<dbReference type="GO" id="GO:0005975">
    <property type="term" value="P:carbohydrate metabolic process"/>
    <property type="evidence" value="ECO:0007669"/>
    <property type="project" value="InterPro"/>
</dbReference>